<dbReference type="InterPro" id="IPR035441">
    <property type="entry name" value="TFIIS/LEDGF_dom_sf"/>
</dbReference>
<evidence type="ECO:0000256" key="4">
    <source>
        <dbReference type="SAM" id="MobiDB-lite"/>
    </source>
</evidence>
<dbReference type="OrthoDB" id="21124at2759"/>
<evidence type="ECO:0000313" key="6">
    <source>
        <dbReference type="EMBL" id="VVT50697.1"/>
    </source>
</evidence>
<proteinExistence type="inferred from homology"/>
<feature type="compositionally biased region" description="Acidic residues" evidence="4">
    <location>
        <begin position="81"/>
        <end position="103"/>
    </location>
</feature>
<evidence type="ECO:0000256" key="1">
    <source>
        <dbReference type="ARBA" id="ARBA00037349"/>
    </source>
</evidence>
<feature type="compositionally biased region" description="Acidic residues" evidence="4">
    <location>
        <begin position="121"/>
        <end position="148"/>
    </location>
</feature>
<feature type="compositionally biased region" description="Basic and acidic residues" evidence="4">
    <location>
        <begin position="203"/>
        <end position="213"/>
    </location>
</feature>
<name>A0A5E8BJB1_9ASCO</name>
<feature type="compositionally biased region" description="Basic and acidic residues" evidence="4">
    <location>
        <begin position="19"/>
        <end position="38"/>
    </location>
</feature>
<feature type="compositionally biased region" description="Basic and acidic residues" evidence="4">
    <location>
        <begin position="290"/>
        <end position="302"/>
    </location>
</feature>
<dbReference type="PANTHER" id="PTHR46010">
    <property type="entry name" value="PROTEIN IWS1 HOMOLOG"/>
    <property type="match status" value="1"/>
</dbReference>
<comment type="subcellular location">
    <subcellularLocation>
        <location evidence="3">Nucleus</location>
    </subcellularLocation>
</comment>
<dbReference type="EMBL" id="CABVLU010000002">
    <property type="protein sequence ID" value="VVT50697.1"/>
    <property type="molecule type" value="Genomic_DNA"/>
</dbReference>
<accession>A0A5E8BJB1</accession>
<feature type="domain" description="TFIIS N-terminal" evidence="5">
    <location>
        <begin position="383"/>
        <end position="460"/>
    </location>
</feature>
<dbReference type="Proteomes" id="UP000398389">
    <property type="component" value="Unassembled WGS sequence"/>
</dbReference>
<dbReference type="PANTHER" id="PTHR46010:SF1">
    <property type="entry name" value="PROTEIN IWS1 HOMOLOG"/>
    <property type="match status" value="1"/>
</dbReference>
<feature type="region of interest" description="Disordered" evidence="4">
    <location>
        <begin position="532"/>
        <end position="569"/>
    </location>
</feature>
<evidence type="ECO:0000259" key="5">
    <source>
        <dbReference type="PROSITE" id="PS51319"/>
    </source>
</evidence>
<feature type="compositionally biased region" description="Low complexity" evidence="4">
    <location>
        <begin position="487"/>
        <end position="499"/>
    </location>
</feature>
<organism evidence="6 7">
    <name type="scientific">Magnusiomyces paraingens</name>
    <dbReference type="NCBI Taxonomy" id="2606893"/>
    <lineage>
        <taxon>Eukaryota</taxon>
        <taxon>Fungi</taxon>
        <taxon>Dikarya</taxon>
        <taxon>Ascomycota</taxon>
        <taxon>Saccharomycotina</taxon>
        <taxon>Dipodascomycetes</taxon>
        <taxon>Dipodascales</taxon>
        <taxon>Dipodascaceae</taxon>
        <taxon>Magnusiomyces</taxon>
    </lineage>
</organism>
<dbReference type="RefSeq" id="XP_031853459.1">
    <property type="nucleotide sequence ID" value="XM_031997568.1"/>
</dbReference>
<comment type="function">
    <text evidence="1">Transcription factor involved in RNA polymerase II transcription regulation. May function in both SPT15/TBP post-recruitment and recruitment steps of transcription.</text>
</comment>
<feature type="compositionally biased region" description="Polar residues" evidence="4">
    <location>
        <begin position="225"/>
        <end position="235"/>
    </location>
</feature>
<dbReference type="InterPro" id="IPR017923">
    <property type="entry name" value="TFIIS_N"/>
</dbReference>
<feature type="region of interest" description="Disordered" evidence="4">
    <location>
        <begin position="19"/>
        <end position="318"/>
    </location>
</feature>
<evidence type="ECO:0000256" key="3">
    <source>
        <dbReference type="PROSITE-ProRule" id="PRU00649"/>
    </source>
</evidence>
<feature type="compositionally biased region" description="Basic and acidic residues" evidence="4">
    <location>
        <begin position="104"/>
        <end position="120"/>
    </location>
</feature>
<protein>
    <recommendedName>
        <fullName evidence="5">TFIIS N-terminal domain-containing protein</fullName>
    </recommendedName>
</protein>
<evidence type="ECO:0000256" key="2">
    <source>
        <dbReference type="ARBA" id="ARBA00037992"/>
    </source>
</evidence>
<evidence type="ECO:0000313" key="7">
    <source>
        <dbReference type="Proteomes" id="UP000398389"/>
    </source>
</evidence>
<comment type="similarity">
    <text evidence="2">Belongs to the IWS1 family.</text>
</comment>
<sequence>MSESPKRKPEIVKKEEDELLRVKTEDANSDIEVDHVENMDDEEVNVTKIEEVDDPIQETEPVSKVEDEEDELPSKELISDHDDDLEESVPAEEEEEEEEEEEDSEKHAEDDHVEDDHEGNHEEDDHEEDDHEEDDHEKDDHEEDDHEEDDHAEKQSNQDEQNSPEPQDQEEEEEGEKEYPDDEDESHENEHAAGSDVDQNDSGSEKDIEEGVFKLKRHKKAISESRATAKSQLPVQKTRPPKHRTDDEELEAGRNGKRSKSSSAPAEENEGDNQDDGDSDGIVDDEPQDEETRRRKELKERIQNAGAKPKKKSRKANEESLDMYQDELVNQLRDQMRKAAIADAECVRNSQPAINKLKMLPKVTAVIRKGTMADTILDNNLLESIRIWLEPLPDASLPAYQIQKELFDALEALPIKTIHLRESGLGRVVLFYQRSKRPQLNIKRAVDRLIGNWTRPIMGRSDNYRDKRIRSSNYNLQNDDAYRKRSTAASQGAASQNSGDLSSANAVRRNRAMIPNSKPVYYEVAPKSVITQSAGKNRGGNNESYRRMTQKLLSKKTSSRKSGVSIEGR</sequence>
<dbReference type="InterPro" id="IPR051037">
    <property type="entry name" value="RNAPII_TF_IWS1"/>
</dbReference>
<keyword evidence="7" id="KW-1185">Reference proteome</keyword>
<reference evidence="6 7" key="1">
    <citation type="submission" date="2019-09" db="EMBL/GenBank/DDBJ databases">
        <authorList>
            <person name="Brejova B."/>
        </authorList>
    </citation>
    <scope>NUCLEOTIDE SEQUENCE [LARGE SCALE GENOMIC DNA]</scope>
</reference>
<dbReference type="PROSITE" id="PS51319">
    <property type="entry name" value="TFIIS_N"/>
    <property type="match status" value="1"/>
</dbReference>
<feature type="region of interest" description="Disordered" evidence="4">
    <location>
        <begin position="470"/>
        <end position="510"/>
    </location>
</feature>
<feature type="compositionally biased region" description="Basic and acidic residues" evidence="4">
    <location>
        <begin position="243"/>
        <end position="254"/>
    </location>
</feature>
<keyword evidence="3" id="KW-0539">Nucleus</keyword>
<dbReference type="GO" id="GO:0016973">
    <property type="term" value="P:poly(A)+ mRNA export from nucleus"/>
    <property type="evidence" value="ECO:0007669"/>
    <property type="project" value="TreeGrafter"/>
</dbReference>
<feature type="compositionally biased region" description="Polar residues" evidence="4">
    <location>
        <begin position="532"/>
        <end position="543"/>
    </location>
</feature>
<dbReference type="AlphaFoldDB" id="A0A5E8BJB1"/>
<gene>
    <name evidence="6" type="ORF">SAPINGB_P002850</name>
</gene>
<dbReference type="Pfam" id="PF08711">
    <property type="entry name" value="Med26"/>
    <property type="match status" value="1"/>
</dbReference>
<dbReference type="GO" id="GO:0005634">
    <property type="term" value="C:nucleus"/>
    <property type="evidence" value="ECO:0007669"/>
    <property type="project" value="UniProtKB-SubCell"/>
</dbReference>
<dbReference type="Gene3D" id="1.20.930.10">
    <property type="entry name" value="Conserved domain common to transcription factors TFIIS, elongin A, CRSP70"/>
    <property type="match status" value="1"/>
</dbReference>
<feature type="compositionally biased region" description="Acidic residues" evidence="4">
    <location>
        <begin position="167"/>
        <end position="187"/>
    </location>
</feature>
<dbReference type="GeneID" id="43581668"/>
<feature type="compositionally biased region" description="Acidic residues" evidence="4">
    <location>
        <begin position="267"/>
        <end position="289"/>
    </location>
</feature>